<evidence type="ECO:0000313" key="1">
    <source>
        <dbReference type="EMBL" id="PTX14431.1"/>
    </source>
</evidence>
<sequence length="64" mass="7626">MSNFNPNTLKPGDAVRTDRGQATYLEYRQGMFRNRCHRVQLQSGETRWYTTLQLQQYNREEATV</sequence>
<dbReference type="AlphaFoldDB" id="A0A2T5YD34"/>
<organism evidence="1 2">
    <name type="scientific">Pontibacter mucosus</name>
    <dbReference type="NCBI Taxonomy" id="1649266"/>
    <lineage>
        <taxon>Bacteria</taxon>
        <taxon>Pseudomonadati</taxon>
        <taxon>Bacteroidota</taxon>
        <taxon>Cytophagia</taxon>
        <taxon>Cytophagales</taxon>
        <taxon>Hymenobacteraceae</taxon>
        <taxon>Pontibacter</taxon>
    </lineage>
</organism>
<accession>A0A2T5YD34</accession>
<name>A0A2T5YD34_9BACT</name>
<comment type="caution">
    <text evidence="1">The sequence shown here is derived from an EMBL/GenBank/DDBJ whole genome shotgun (WGS) entry which is preliminary data.</text>
</comment>
<keyword evidence="2" id="KW-1185">Reference proteome</keyword>
<dbReference type="RefSeq" id="WP_108213356.1">
    <property type="nucleotide sequence ID" value="NZ_QBKI01000011.1"/>
</dbReference>
<proteinExistence type="predicted"/>
<reference evidence="1 2" key="1">
    <citation type="submission" date="2018-04" db="EMBL/GenBank/DDBJ databases">
        <title>Genomic Encyclopedia of Archaeal and Bacterial Type Strains, Phase II (KMG-II): from individual species to whole genera.</title>
        <authorList>
            <person name="Goeker M."/>
        </authorList>
    </citation>
    <scope>NUCLEOTIDE SEQUENCE [LARGE SCALE GENOMIC DNA]</scope>
    <source>
        <strain evidence="1 2">DSM 100162</strain>
    </source>
</reference>
<evidence type="ECO:0000313" key="2">
    <source>
        <dbReference type="Proteomes" id="UP000244225"/>
    </source>
</evidence>
<dbReference type="Proteomes" id="UP000244225">
    <property type="component" value="Unassembled WGS sequence"/>
</dbReference>
<gene>
    <name evidence="1" type="ORF">C8N40_11196</name>
</gene>
<dbReference type="EMBL" id="QBKI01000011">
    <property type="protein sequence ID" value="PTX14431.1"/>
    <property type="molecule type" value="Genomic_DNA"/>
</dbReference>
<protein>
    <submittedName>
        <fullName evidence="1">Uncharacterized protein</fullName>
    </submittedName>
</protein>